<feature type="binding site" evidence="6">
    <location>
        <position position="124"/>
    </location>
    <ligand>
        <name>(2E)-4-hydroxy-3-methylbut-2-enyl diphosphate</name>
        <dbReference type="ChEBI" id="CHEBI:128753"/>
    </ligand>
</feature>
<dbReference type="EMBL" id="DXAJ01000050">
    <property type="protein sequence ID" value="HJA02419.1"/>
    <property type="molecule type" value="Genomic_DNA"/>
</dbReference>
<dbReference type="GO" id="GO:0051539">
    <property type="term" value="F:4 iron, 4 sulfur cluster binding"/>
    <property type="evidence" value="ECO:0007669"/>
    <property type="project" value="UniProtKB-UniRule"/>
</dbReference>
<feature type="domain" description="S1 motif" evidence="8">
    <location>
        <begin position="485"/>
        <end position="553"/>
    </location>
</feature>
<feature type="region of interest" description="Disordered" evidence="7">
    <location>
        <begin position="643"/>
        <end position="690"/>
    </location>
</feature>
<feature type="domain" description="S1 motif" evidence="8">
    <location>
        <begin position="390"/>
        <end position="457"/>
    </location>
</feature>
<feature type="binding site" evidence="6">
    <location>
        <position position="222"/>
    </location>
    <ligand>
        <name>isopentenyl diphosphate</name>
        <dbReference type="ChEBI" id="CHEBI:128769"/>
    </ligand>
</feature>
<comment type="pathway">
    <text evidence="6">Isoprenoid biosynthesis; dimethylallyl diphosphate biosynthesis; dimethylallyl diphosphate from (2E)-4-hydroxy-3-methylbutenyl diphosphate: step 1/1.</text>
</comment>
<feature type="binding site" evidence="6">
    <location>
        <position position="265"/>
    </location>
    <ligand>
        <name>dimethylallyl diphosphate</name>
        <dbReference type="ChEBI" id="CHEBI:57623"/>
    </ligand>
</feature>
<dbReference type="PRINTS" id="PR00681">
    <property type="entry name" value="RIBOSOMALS1"/>
</dbReference>
<feature type="binding site" evidence="6">
    <location>
        <position position="223"/>
    </location>
    <ligand>
        <name>dimethylallyl diphosphate</name>
        <dbReference type="ChEBI" id="CHEBI:57623"/>
    </ligand>
</feature>
<keyword evidence="6 9" id="KW-0560">Oxidoreductase</keyword>
<keyword evidence="6" id="KW-0414">Isoprene biosynthesis</keyword>
<feature type="binding site" evidence="6">
    <location>
        <position position="41"/>
    </location>
    <ligand>
        <name>(2E)-4-hydroxy-3-methylbut-2-enyl diphosphate</name>
        <dbReference type="ChEBI" id="CHEBI:128753"/>
    </ligand>
</feature>
<feature type="binding site" evidence="6">
    <location>
        <position position="74"/>
    </location>
    <ligand>
        <name>(2E)-4-hydroxy-3-methylbut-2-enyl diphosphate</name>
        <dbReference type="ChEBI" id="CHEBI:128753"/>
    </ligand>
</feature>
<dbReference type="InterPro" id="IPR012340">
    <property type="entry name" value="NA-bd_OB-fold"/>
</dbReference>
<keyword evidence="2 6" id="KW-0479">Metal-binding</keyword>
<comment type="cofactor">
    <cofactor evidence="6">
        <name>[4Fe-4S] cluster</name>
        <dbReference type="ChEBI" id="CHEBI:49883"/>
    </cofactor>
    <text evidence="6">Binds 1 [4Fe-4S] cluster per subunit.</text>
</comment>
<evidence type="ECO:0000256" key="1">
    <source>
        <dbReference type="ARBA" id="ARBA00022485"/>
    </source>
</evidence>
<feature type="binding site" evidence="6">
    <location>
        <position position="221"/>
    </location>
    <ligand>
        <name>isopentenyl diphosphate</name>
        <dbReference type="ChEBI" id="CHEBI:128769"/>
    </ligand>
</feature>
<feature type="binding site" evidence="6">
    <location>
        <position position="223"/>
    </location>
    <ligand>
        <name>isopentenyl diphosphate</name>
        <dbReference type="ChEBI" id="CHEBI:128769"/>
    </ligand>
</feature>
<keyword evidence="4 6" id="KW-0411">Iron-sulfur</keyword>
<feature type="binding site" evidence="6">
    <location>
        <position position="222"/>
    </location>
    <ligand>
        <name>dimethylallyl diphosphate</name>
        <dbReference type="ChEBI" id="CHEBI:57623"/>
    </ligand>
</feature>
<name>A0A9D2H279_9FIRM</name>
<dbReference type="Pfam" id="PF02401">
    <property type="entry name" value="LYTB"/>
    <property type="match status" value="1"/>
</dbReference>
<feature type="binding site" evidence="6">
    <location>
        <position position="193"/>
    </location>
    <ligand>
        <name>[4Fe-4S] cluster</name>
        <dbReference type="ChEBI" id="CHEBI:49883"/>
    </ligand>
</feature>
<dbReference type="Pfam" id="PF00575">
    <property type="entry name" value="S1"/>
    <property type="match status" value="3"/>
</dbReference>
<evidence type="ECO:0000313" key="9">
    <source>
        <dbReference type="EMBL" id="HJA02419.1"/>
    </source>
</evidence>
<dbReference type="Pfam" id="PF13509">
    <property type="entry name" value="S1_2"/>
    <property type="match status" value="1"/>
</dbReference>
<feature type="binding site" evidence="6">
    <location>
        <position position="222"/>
    </location>
    <ligand>
        <name>(2E)-4-hydroxy-3-methylbut-2-enyl diphosphate</name>
        <dbReference type="ChEBI" id="CHEBI:128753"/>
    </ligand>
</feature>
<keyword evidence="3 6" id="KW-0408">Iron</keyword>
<dbReference type="InterPro" id="IPR003029">
    <property type="entry name" value="S1_domain"/>
</dbReference>
<protein>
    <recommendedName>
        <fullName evidence="6">4-hydroxy-3-methylbut-2-enyl diphosphate reductase</fullName>
        <shortName evidence="6">HMBPP reductase</shortName>
        <ecNumber evidence="6">1.17.7.4</ecNumber>
    </recommendedName>
</protein>
<feature type="binding site" evidence="6">
    <location>
        <position position="15"/>
    </location>
    <ligand>
        <name>[4Fe-4S] cluster</name>
        <dbReference type="ChEBI" id="CHEBI:49883"/>
    </ligand>
</feature>
<reference evidence="9" key="2">
    <citation type="submission" date="2021-04" db="EMBL/GenBank/DDBJ databases">
        <authorList>
            <person name="Gilroy R."/>
        </authorList>
    </citation>
    <scope>NUCLEOTIDE SEQUENCE</scope>
    <source>
        <strain evidence="9">CHK156-179</strain>
    </source>
</reference>
<dbReference type="Proteomes" id="UP000824221">
    <property type="component" value="Unassembled WGS sequence"/>
</dbReference>
<gene>
    <name evidence="6 9" type="primary">ispH</name>
    <name evidence="9" type="ORF">H9797_03455</name>
</gene>
<organism evidence="9 10">
    <name type="scientific">Candidatus Gallimonas gallistercoris</name>
    <dbReference type="NCBI Taxonomy" id="2838602"/>
    <lineage>
        <taxon>Bacteria</taxon>
        <taxon>Bacillati</taxon>
        <taxon>Bacillota</taxon>
        <taxon>Clostridia</taxon>
        <taxon>Candidatus Gallimonas</taxon>
    </lineage>
</organism>
<dbReference type="InterPro" id="IPR003451">
    <property type="entry name" value="LytB/IspH"/>
</dbReference>
<feature type="binding site" evidence="6">
    <location>
        <position position="265"/>
    </location>
    <ligand>
        <name>(2E)-4-hydroxy-3-methylbut-2-enyl diphosphate</name>
        <dbReference type="ChEBI" id="CHEBI:128753"/>
    </ligand>
</feature>
<dbReference type="GO" id="GO:0046872">
    <property type="term" value="F:metal ion binding"/>
    <property type="evidence" value="ECO:0007669"/>
    <property type="project" value="UniProtKB-KW"/>
</dbReference>
<reference evidence="9" key="1">
    <citation type="journal article" date="2021" name="PeerJ">
        <title>Extensive microbial diversity within the chicken gut microbiome revealed by metagenomics and culture.</title>
        <authorList>
            <person name="Gilroy R."/>
            <person name="Ravi A."/>
            <person name="Getino M."/>
            <person name="Pursley I."/>
            <person name="Horton D.L."/>
            <person name="Alikhan N.F."/>
            <person name="Baker D."/>
            <person name="Gharbi K."/>
            <person name="Hall N."/>
            <person name="Watson M."/>
            <person name="Adriaenssens E.M."/>
            <person name="Foster-Nyarko E."/>
            <person name="Jarju S."/>
            <person name="Secka A."/>
            <person name="Antonio M."/>
            <person name="Oren A."/>
            <person name="Chaudhuri R.R."/>
            <person name="La Ragione R."/>
            <person name="Hildebrand F."/>
            <person name="Pallen M.J."/>
        </authorList>
    </citation>
    <scope>NUCLEOTIDE SEQUENCE</scope>
    <source>
        <strain evidence="9">CHK156-179</strain>
    </source>
</reference>
<evidence type="ECO:0000256" key="6">
    <source>
        <dbReference type="HAMAP-Rule" id="MF_00191"/>
    </source>
</evidence>
<dbReference type="Gene3D" id="3.40.50.11270">
    <property type="match status" value="1"/>
</dbReference>
<comment type="catalytic activity">
    <reaction evidence="6">
        <text>dimethylallyl diphosphate + 2 oxidized [2Fe-2S]-[ferredoxin] + H2O = (2E)-4-hydroxy-3-methylbut-2-enyl diphosphate + 2 reduced [2Fe-2S]-[ferredoxin] + 2 H(+)</text>
        <dbReference type="Rhea" id="RHEA:24825"/>
        <dbReference type="Rhea" id="RHEA-COMP:10000"/>
        <dbReference type="Rhea" id="RHEA-COMP:10001"/>
        <dbReference type="ChEBI" id="CHEBI:15377"/>
        <dbReference type="ChEBI" id="CHEBI:15378"/>
        <dbReference type="ChEBI" id="CHEBI:33737"/>
        <dbReference type="ChEBI" id="CHEBI:33738"/>
        <dbReference type="ChEBI" id="CHEBI:57623"/>
        <dbReference type="ChEBI" id="CHEBI:128753"/>
        <dbReference type="EC" id="1.17.7.4"/>
    </reaction>
</comment>
<dbReference type="CDD" id="cd13944">
    <property type="entry name" value="lytB_ispH"/>
    <property type="match status" value="1"/>
</dbReference>
<evidence type="ECO:0000256" key="4">
    <source>
        <dbReference type="ARBA" id="ARBA00023014"/>
    </source>
</evidence>
<accession>A0A9D2H279</accession>
<dbReference type="CDD" id="cd04465">
    <property type="entry name" value="S1_RPS1_repeat_ec2_hs2"/>
    <property type="match status" value="1"/>
</dbReference>
<dbReference type="InterPro" id="IPR039566">
    <property type="entry name" value="CvfB_S1_st"/>
</dbReference>
<dbReference type="GO" id="GO:0003676">
    <property type="term" value="F:nucleic acid binding"/>
    <property type="evidence" value="ECO:0007669"/>
    <property type="project" value="InterPro"/>
</dbReference>
<evidence type="ECO:0000313" key="10">
    <source>
        <dbReference type="Proteomes" id="UP000824221"/>
    </source>
</evidence>
<feature type="binding site" evidence="6">
    <location>
        <position position="96"/>
    </location>
    <ligand>
        <name>[4Fe-4S] cluster</name>
        <dbReference type="ChEBI" id="CHEBI:49883"/>
    </ligand>
</feature>
<comment type="function">
    <text evidence="5">Binds mRNA; thus facilitating recognition of the initiation point. It is needed to translate mRNA with a short Shine-Dalgarno (SD) purine-rich sequence.</text>
</comment>
<dbReference type="GO" id="GO:0019288">
    <property type="term" value="P:isopentenyl diphosphate biosynthetic process, methylerythritol 4-phosphate pathway"/>
    <property type="evidence" value="ECO:0007669"/>
    <property type="project" value="UniProtKB-UniRule"/>
</dbReference>
<evidence type="ECO:0000256" key="3">
    <source>
        <dbReference type="ARBA" id="ARBA00023004"/>
    </source>
</evidence>
<dbReference type="NCBIfam" id="TIGR00216">
    <property type="entry name" value="ispH_lytB"/>
    <property type="match status" value="1"/>
</dbReference>
<evidence type="ECO:0000256" key="5">
    <source>
        <dbReference type="ARBA" id="ARBA00025604"/>
    </source>
</evidence>
<dbReference type="GO" id="GO:0051745">
    <property type="term" value="F:4-hydroxy-3-methylbut-2-enyl diphosphate reductase activity"/>
    <property type="evidence" value="ECO:0007669"/>
    <property type="project" value="UniProtKB-UniRule"/>
</dbReference>
<dbReference type="GO" id="GO:0016114">
    <property type="term" value="P:terpenoid biosynthetic process"/>
    <property type="evidence" value="ECO:0007669"/>
    <property type="project" value="UniProtKB-UniRule"/>
</dbReference>
<evidence type="ECO:0000256" key="2">
    <source>
        <dbReference type="ARBA" id="ARBA00022723"/>
    </source>
</evidence>
<dbReference type="PANTHER" id="PTHR30426:SF0">
    <property type="entry name" value="4-HYDROXY-3-METHYLBUT-2-ENYL DIPHOSPHATE REDUCTASE"/>
    <property type="match status" value="1"/>
</dbReference>
<feature type="binding site" evidence="6">
    <location>
        <position position="221"/>
    </location>
    <ligand>
        <name>dimethylallyl diphosphate</name>
        <dbReference type="ChEBI" id="CHEBI:57623"/>
    </ligand>
</feature>
<dbReference type="InterPro" id="IPR035104">
    <property type="entry name" value="Ribosomal_protein_S1-like"/>
</dbReference>
<comment type="function">
    <text evidence="6">Catalyzes the conversion of 1-hydroxy-2-methyl-2-(E)-butenyl 4-diphosphate (HMBPP) into a mixture of isopentenyl diphosphate (IPP) and dimethylallyl diphosphate (DMAPP). Acts in the terminal step of the DOXP/MEP pathway for isoprenoid precursor biosynthesis.</text>
</comment>
<dbReference type="HAMAP" id="MF_00191">
    <property type="entry name" value="IspH"/>
    <property type="match status" value="1"/>
</dbReference>
<dbReference type="SUPFAM" id="SSF50249">
    <property type="entry name" value="Nucleic acid-binding proteins"/>
    <property type="match status" value="4"/>
</dbReference>
<evidence type="ECO:0000259" key="8">
    <source>
        <dbReference type="PROSITE" id="PS50126"/>
    </source>
</evidence>
<dbReference type="PROSITE" id="PS50126">
    <property type="entry name" value="S1"/>
    <property type="match status" value="4"/>
</dbReference>
<feature type="domain" description="S1 motif" evidence="8">
    <location>
        <begin position="306"/>
        <end position="378"/>
    </location>
</feature>
<feature type="active site" description="Proton donor" evidence="6">
    <location>
        <position position="126"/>
    </location>
</feature>
<dbReference type="SMART" id="SM00316">
    <property type="entry name" value="S1"/>
    <property type="match status" value="4"/>
</dbReference>
<feature type="compositionally biased region" description="Basic and acidic residues" evidence="7">
    <location>
        <begin position="645"/>
        <end position="664"/>
    </location>
</feature>
<keyword evidence="1 6" id="KW-0004">4Fe-4S</keyword>
<dbReference type="Gene3D" id="3.40.1010.20">
    <property type="entry name" value="4-hydroxy-3-methylbut-2-enyl diphosphate reductase, catalytic domain"/>
    <property type="match status" value="2"/>
</dbReference>
<comment type="similarity">
    <text evidence="6">Belongs to the IspH family.</text>
</comment>
<feature type="domain" description="S1 motif" evidence="8">
    <location>
        <begin position="570"/>
        <end position="639"/>
    </location>
</feature>
<dbReference type="FunFam" id="2.40.50.140:FF:000103">
    <property type="entry name" value="protein RRP5 homolog"/>
    <property type="match status" value="1"/>
</dbReference>
<dbReference type="AlphaFoldDB" id="A0A9D2H279"/>
<feature type="binding site" evidence="6">
    <location>
        <position position="265"/>
    </location>
    <ligand>
        <name>isopentenyl diphosphate</name>
        <dbReference type="ChEBI" id="CHEBI:128769"/>
    </ligand>
</feature>
<comment type="caution">
    <text evidence="9">The sequence shown here is derived from an EMBL/GenBank/DDBJ whole genome shotgun (WGS) entry which is preliminary data.</text>
</comment>
<sequence length="711" mass="79882">MSGMQVLLGKYCGFCAGVRKAVDKALAVPPQNTFILGELIHNPDVVERIRSRGIPTVERVEDVPDGATLLIRSHGVGRGVYEACEKRGIRIIDCTCAFVRRSQGIVREESAKGRTIVIIGHPEHPETIGLKGWVAEGGEAYVFSSPEDDFSILREKDLSVVAQTTFSEQSFSETCENLRKVCQKTVEIFKTICYTTVWRQREAEEIARRSDAVLVIGGKNSSNTGKLYEIASKHCGHVIWLQNAEAFAYEEIKFFNRVGVIAGASTPDWQTQEVLFKMEESNAEVQATTMQDVVEEMGKEERYKRGQMITAKIVSATDEGVYVSASGKLEILLPKEELDCETYSREEYAAKVGEDIDLIVMEVTPRVKLSQKMVKKLREEEEMLKEIEEGKEFSVTCTGFNKGGLTAELGTYPVFVPAKEIRTGYVRDLEKYVGKKLRLKLLEIRKERRKEIIASQRVILEAEKEAREAAKAAKEEAFFDSIHVDDVVEGKVERVTNFGAFVSVNGFDCLAHISDLAWSGVKNVTDVLEIGKRYEFKVLNVDREKKKVSIGYKQLQPQPWDLAAEKYHEGDIVHGKVVRIVSYGAFVELERGIDGLVHVSQISHEWLDNPTSVLQIGEEVDAKILAFNPAEKRITLSIKALQPKPEQEFRSENRAERGDRENGRNKGKKGGRKNFNAPEGEEDEYREWKEGGYGGASIAELLHLDGEEEEK</sequence>
<feature type="binding site" evidence="6">
    <location>
        <position position="74"/>
    </location>
    <ligand>
        <name>isopentenyl diphosphate</name>
        <dbReference type="ChEBI" id="CHEBI:128769"/>
    </ligand>
</feature>
<feature type="binding site" evidence="6">
    <location>
        <position position="223"/>
    </location>
    <ligand>
        <name>(2E)-4-hydroxy-3-methylbut-2-enyl diphosphate</name>
        <dbReference type="ChEBI" id="CHEBI:128753"/>
    </ligand>
</feature>
<dbReference type="GO" id="GO:0050992">
    <property type="term" value="P:dimethylallyl diphosphate biosynthetic process"/>
    <property type="evidence" value="ECO:0007669"/>
    <property type="project" value="UniProtKB-UniRule"/>
</dbReference>
<comment type="catalytic activity">
    <reaction evidence="6">
        <text>isopentenyl diphosphate + 2 oxidized [2Fe-2S]-[ferredoxin] + H2O = (2E)-4-hydroxy-3-methylbut-2-enyl diphosphate + 2 reduced [2Fe-2S]-[ferredoxin] + 2 H(+)</text>
        <dbReference type="Rhea" id="RHEA:24488"/>
        <dbReference type="Rhea" id="RHEA-COMP:10000"/>
        <dbReference type="Rhea" id="RHEA-COMP:10001"/>
        <dbReference type="ChEBI" id="CHEBI:15377"/>
        <dbReference type="ChEBI" id="CHEBI:15378"/>
        <dbReference type="ChEBI" id="CHEBI:33737"/>
        <dbReference type="ChEBI" id="CHEBI:33738"/>
        <dbReference type="ChEBI" id="CHEBI:128753"/>
        <dbReference type="ChEBI" id="CHEBI:128769"/>
        <dbReference type="EC" id="1.17.7.4"/>
    </reaction>
</comment>
<evidence type="ECO:0000256" key="7">
    <source>
        <dbReference type="SAM" id="MobiDB-lite"/>
    </source>
</evidence>
<feature type="binding site" evidence="6">
    <location>
        <position position="124"/>
    </location>
    <ligand>
        <name>dimethylallyl diphosphate</name>
        <dbReference type="ChEBI" id="CHEBI:57623"/>
    </ligand>
</feature>
<feature type="binding site" evidence="6">
    <location>
        <position position="74"/>
    </location>
    <ligand>
        <name>dimethylallyl diphosphate</name>
        <dbReference type="ChEBI" id="CHEBI:57623"/>
    </ligand>
</feature>
<feature type="binding site" evidence="6">
    <location>
        <position position="124"/>
    </location>
    <ligand>
        <name>isopentenyl diphosphate</name>
        <dbReference type="ChEBI" id="CHEBI:128769"/>
    </ligand>
</feature>
<feature type="binding site" evidence="6">
    <location>
        <position position="41"/>
    </location>
    <ligand>
        <name>isopentenyl diphosphate</name>
        <dbReference type="ChEBI" id="CHEBI:128769"/>
    </ligand>
</feature>
<dbReference type="EC" id="1.17.7.4" evidence="6"/>
<proteinExistence type="inferred from homology"/>
<dbReference type="PANTHER" id="PTHR30426">
    <property type="entry name" value="4-HYDROXY-3-METHYLBUT-2-ENYL DIPHOSPHATE REDUCTASE"/>
    <property type="match status" value="1"/>
</dbReference>
<dbReference type="Gene3D" id="2.40.50.140">
    <property type="entry name" value="Nucleic acid-binding proteins"/>
    <property type="match status" value="4"/>
</dbReference>
<feature type="binding site" evidence="6">
    <location>
        <position position="221"/>
    </location>
    <ligand>
        <name>(2E)-4-hydroxy-3-methylbut-2-enyl diphosphate</name>
        <dbReference type="ChEBI" id="CHEBI:128753"/>
    </ligand>
</feature>
<comment type="pathway">
    <text evidence="6">Isoprenoid biosynthesis; isopentenyl diphosphate biosynthesis via DXP pathway; isopentenyl diphosphate from 1-deoxy-D-xylulose 5-phosphate: step 6/6.</text>
</comment>
<feature type="binding site" evidence="6">
    <location>
        <position position="41"/>
    </location>
    <ligand>
        <name>dimethylallyl diphosphate</name>
        <dbReference type="ChEBI" id="CHEBI:57623"/>
    </ligand>
</feature>
<feature type="binding site" evidence="6">
    <location>
        <position position="164"/>
    </location>
    <ligand>
        <name>(2E)-4-hydroxy-3-methylbut-2-enyl diphosphate</name>
        <dbReference type="ChEBI" id="CHEBI:128753"/>
    </ligand>
</feature>